<organism evidence="2 3">
    <name type="scientific">Cercospora zeae-maydis SCOH1-5</name>
    <dbReference type="NCBI Taxonomy" id="717836"/>
    <lineage>
        <taxon>Eukaryota</taxon>
        <taxon>Fungi</taxon>
        <taxon>Dikarya</taxon>
        <taxon>Ascomycota</taxon>
        <taxon>Pezizomycotina</taxon>
        <taxon>Dothideomycetes</taxon>
        <taxon>Dothideomycetidae</taxon>
        <taxon>Mycosphaerellales</taxon>
        <taxon>Mycosphaerellaceae</taxon>
        <taxon>Cercospora</taxon>
    </lineage>
</organism>
<evidence type="ECO:0000313" key="2">
    <source>
        <dbReference type="EMBL" id="KAF2207967.1"/>
    </source>
</evidence>
<dbReference type="Proteomes" id="UP000799539">
    <property type="component" value="Unassembled WGS sequence"/>
</dbReference>
<protein>
    <submittedName>
        <fullName evidence="2">Uncharacterized protein</fullName>
    </submittedName>
</protein>
<dbReference type="AlphaFoldDB" id="A0A6A6F6K9"/>
<reference evidence="2" key="1">
    <citation type="journal article" date="2020" name="Stud. Mycol.">
        <title>101 Dothideomycetes genomes: a test case for predicting lifestyles and emergence of pathogens.</title>
        <authorList>
            <person name="Haridas S."/>
            <person name="Albert R."/>
            <person name="Binder M."/>
            <person name="Bloem J."/>
            <person name="Labutti K."/>
            <person name="Salamov A."/>
            <person name="Andreopoulos B."/>
            <person name="Baker S."/>
            <person name="Barry K."/>
            <person name="Bills G."/>
            <person name="Bluhm B."/>
            <person name="Cannon C."/>
            <person name="Castanera R."/>
            <person name="Culley D."/>
            <person name="Daum C."/>
            <person name="Ezra D."/>
            <person name="Gonzalez J."/>
            <person name="Henrissat B."/>
            <person name="Kuo A."/>
            <person name="Liang C."/>
            <person name="Lipzen A."/>
            <person name="Lutzoni F."/>
            <person name="Magnuson J."/>
            <person name="Mondo S."/>
            <person name="Nolan M."/>
            <person name="Ohm R."/>
            <person name="Pangilinan J."/>
            <person name="Park H.-J."/>
            <person name="Ramirez L."/>
            <person name="Alfaro M."/>
            <person name="Sun H."/>
            <person name="Tritt A."/>
            <person name="Yoshinaga Y."/>
            <person name="Zwiers L.-H."/>
            <person name="Turgeon B."/>
            <person name="Goodwin S."/>
            <person name="Spatafora J."/>
            <person name="Crous P."/>
            <person name="Grigoriev I."/>
        </authorList>
    </citation>
    <scope>NUCLEOTIDE SEQUENCE</scope>
    <source>
        <strain evidence="2">SCOH1-5</strain>
    </source>
</reference>
<dbReference type="EMBL" id="ML992698">
    <property type="protein sequence ID" value="KAF2207967.1"/>
    <property type="molecule type" value="Genomic_DNA"/>
</dbReference>
<feature type="region of interest" description="Disordered" evidence="1">
    <location>
        <begin position="1"/>
        <end position="31"/>
    </location>
</feature>
<keyword evidence="3" id="KW-1185">Reference proteome</keyword>
<proteinExistence type="predicted"/>
<feature type="region of interest" description="Disordered" evidence="1">
    <location>
        <begin position="80"/>
        <end position="103"/>
    </location>
</feature>
<evidence type="ECO:0000256" key="1">
    <source>
        <dbReference type="SAM" id="MobiDB-lite"/>
    </source>
</evidence>
<evidence type="ECO:0000313" key="3">
    <source>
        <dbReference type="Proteomes" id="UP000799539"/>
    </source>
</evidence>
<sequence length="546" mass="60734">MTATKGEGAKKAALGNERSTNPGPVPGTGAHQLVQRNSTCSAADLRFVRRRDHIPTYAILSEGPPRDGASNGPREILDAHTAHFRPEIRSGPGPSRRRREDQVSRPRISFVFTKVAKRIHQQGCVVDIGAIDLPHTLTEAHHQHTSRLRASRAGRVSGIKNSTQVSNGTSTALLTSLLQAFHGTNSRKAGAHELVHVPSFLTRDNEEVSSGRHVLPRAALDASFLSTTSLHTYARIPSFVEHKDAEVSQHLSATANMSEQQSKSNYAMEPRHSSLQDELISLHQVLITATDNSILRRELQRRLRDLWHANKTSTTHSSIEEIQPEFPDLLRALAPIATLVGEGEEDEEDERNGNEPCRTYRGSSEDDEELASWWPRNGAREIARTLWIHFGDAVCQKGEFSKALRELAAVRVRRGRQLGRRRWEDGRVERRAKENKSMAEGFHLTLFQALHVLHETQQGRKTGVYGDAEVERNHEWHVLDVQRAGRMVVDIAGEYECVRECLVTSSGAPPATSRGRDTWDVAEFEKGKERVPSACFDSASNAAAPQ</sequence>
<feature type="region of interest" description="Disordered" evidence="1">
    <location>
        <begin position="341"/>
        <end position="364"/>
    </location>
</feature>
<gene>
    <name evidence="2" type="ORF">CERZMDRAFT_88063</name>
</gene>
<name>A0A6A6F6K9_9PEZI</name>
<accession>A0A6A6F6K9</accession>